<dbReference type="Proteomes" id="UP000480929">
    <property type="component" value="Unassembled WGS sequence"/>
</dbReference>
<dbReference type="PROSITE" id="PS51096">
    <property type="entry name" value="PTS_EIIA_TYPE_4"/>
    <property type="match status" value="1"/>
</dbReference>
<evidence type="ECO:0000259" key="6">
    <source>
        <dbReference type="PROSITE" id="PS51372"/>
    </source>
</evidence>
<dbReference type="Pfam" id="PF03610">
    <property type="entry name" value="EIIA-man"/>
    <property type="match status" value="1"/>
</dbReference>
<keyword evidence="2" id="KW-0547">Nucleotide-binding</keyword>
<dbReference type="SUPFAM" id="SSF52540">
    <property type="entry name" value="P-loop containing nucleoside triphosphate hydrolases"/>
    <property type="match status" value="1"/>
</dbReference>
<evidence type="ECO:0000313" key="8">
    <source>
        <dbReference type="EMBL" id="MSC34696.1"/>
    </source>
</evidence>
<dbReference type="InterPro" id="IPR027417">
    <property type="entry name" value="P-loop_NTPase"/>
</dbReference>
<dbReference type="Gene3D" id="3.40.50.510">
    <property type="entry name" value="Phosphotransferase system, mannose-type IIA component"/>
    <property type="match status" value="1"/>
</dbReference>
<evidence type="ECO:0000256" key="2">
    <source>
        <dbReference type="ARBA" id="ARBA00022741"/>
    </source>
</evidence>
<evidence type="ECO:0000313" key="9">
    <source>
        <dbReference type="Proteomes" id="UP000433575"/>
    </source>
</evidence>
<dbReference type="Gene3D" id="1.10.1790.10">
    <property type="entry name" value="PRD domain"/>
    <property type="match status" value="1"/>
</dbReference>
<dbReference type="GO" id="GO:0009401">
    <property type="term" value="P:phosphoenolpyruvate-dependent sugar phosphotransferase system"/>
    <property type="evidence" value="ECO:0007669"/>
    <property type="project" value="InterPro"/>
</dbReference>
<keyword evidence="10" id="KW-1185">Reference proteome</keyword>
<dbReference type="PANTHER" id="PTHR32071">
    <property type="entry name" value="TRANSCRIPTIONAL REGULATORY PROTEIN"/>
    <property type="match status" value="1"/>
</dbReference>
<proteinExistence type="predicted"/>
<dbReference type="PROSITE" id="PS51372">
    <property type="entry name" value="PRD_2"/>
    <property type="match status" value="1"/>
</dbReference>
<evidence type="ECO:0000313" key="7">
    <source>
        <dbReference type="EMBL" id="MSA90925.1"/>
    </source>
</evidence>
<gene>
    <name evidence="8" type="ORF">GKD88_16330</name>
    <name evidence="7" type="ORF">GKE08_16450</name>
</gene>
<protein>
    <submittedName>
        <fullName evidence="7">PRD domain-containing protein</fullName>
    </submittedName>
</protein>
<dbReference type="InterPro" id="IPR036662">
    <property type="entry name" value="PTS_EIIA_man-typ_sf"/>
</dbReference>
<dbReference type="EMBL" id="WKPJ01000038">
    <property type="protein sequence ID" value="MSA90925.1"/>
    <property type="molecule type" value="Genomic_DNA"/>
</dbReference>
<feature type="domain" description="PTS EIIA type-4" evidence="5">
    <location>
        <begin position="551"/>
        <end position="684"/>
    </location>
</feature>
<dbReference type="EMBL" id="WKPI01000041">
    <property type="protein sequence ID" value="MSC34696.1"/>
    <property type="molecule type" value="Genomic_DNA"/>
</dbReference>
<accession>A0A6N7SBC0</accession>
<organism evidence="7 9">
    <name type="scientific">Holdemania massiliensis</name>
    <dbReference type="NCBI Taxonomy" id="1468449"/>
    <lineage>
        <taxon>Bacteria</taxon>
        <taxon>Bacillati</taxon>
        <taxon>Bacillota</taxon>
        <taxon>Erysipelotrichia</taxon>
        <taxon>Erysipelotrichales</taxon>
        <taxon>Erysipelotrichaceae</taxon>
        <taxon>Holdemania</taxon>
    </lineage>
</organism>
<evidence type="ECO:0000259" key="5">
    <source>
        <dbReference type="PROSITE" id="PS51096"/>
    </source>
</evidence>
<sequence>MNKTKEEILIWLKNQTRIYGLTQLEQRTTKQIAEQLNLSRTLTSQYLNELCKEHVCIKISSRPVYYLAREELETKYQVTFMDEEYFNLDDLMQVLNQKTPQGRNFEKVVGAEGSLAGCIAQLKSAMQYPSGLTVILEGERGSGKRFLAQSAFEFLADQHAISSSARFVRLTISREMSQHRQLVELFGGELEGKPTEGLIEKAQDGVVYLAEADQLSAECQLKLAELIRSGSYTRAHQTQPVLKNTARFILSLTSRAAQTLQPELLLNIPVHCQIPAFSRRPVQEREELVIQLLLKEQRKLGREIRMSARLFGALSADLPELNLAELNNGLKTMCAAAYSQQPQASVLVLKAMDLPPELFSRLPLGQMLRPAESTPLAIEQFRRQDGSDQILKLFDHLLDCHRDYYNNHHVFAQFLDQGLARMREYYDTIIFTTKEEDSRLVWIEAQIRHELEALDLDQRLTLPPNCSFVLARMTCALARIHSSLALWESQRREAIQLCLNTLRQQLPEAASLAEALIEKLCAGLEMQSQPLNTIFLTLNLRFYNQEPLRRQSCGIIISHGYSTASSIADAVNQLLGKRIFDALDMPLDTEVKAIEKKLNDFIRFHSYLRSLILLVDMGSLEGLAEHLDCMMEVGIINNISTGLALDIGMRLSRGEELETILKSACESYQCRYRILMRKQKEKAIVFTSDISIKISGKLAELFARSLPRPLNIRFIEADYATLQSAAQRASLFDRYEVLLLIGPLGFHPENVNTMALEDIVSFRTMEPLNEALDGELNEAELDLFQQQLLKNFSLQSLMENLTILNPTRLLDCVYEAVSELQRQMQRRFQSRTLVGIYIHVSFLIERLVTRTAIESLADLTPFISAHSDFIDQVNISFASLLKNYNVTVPIDEISYLYDYIENDRQDLTRGNMQEEGL</sequence>
<name>A0A6N7SBC0_9FIRM</name>
<dbReference type="RefSeq" id="WP_154240351.1">
    <property type="nucleotide sequence ID" value="NZ_CALJPI010000210.1"/>
</dbReference>
<evidence type="ECO:0000259" key="4">
    <source>
        <dbReference type="PROSITE" id="PS50045"/>
    </source>
</evidence>
<dbReference type="SUPFAM" id="SSF63520">
    <property type="entry name" value="PTS-regulatory domain, PRD"/>
    <property type="match status" value="1"/>
</dbReference>
<comment type="caution">
    <text evidence="7">The sequence shown here is derived from an EMBL/GenBank/DDBJ whole genome shotgun (WGS) entry which is preliminary data.</text>
</comment>
<dbReference type="AlphaFoldDB" id="A0A6N7SBC0"/>
<keyword evidence="3" id="KW-0067">ATP-binding</keyword>
<dbReference type="Pfam" id="PF00874">
    <property type="entry name" value="PRD"/>
    <property type="match status" value="1"/>
</dbReference>
<reference evidence="9 10" key="1">
    <citation type="journal article" date="2019" name="Nat. Med.">
        <title>A library of human gut bacterial isolates paired with longitudinal multiomics data enables mechanistic microbiome research.</title>
        <authorList>
            <person name="Poyet M."/>
            <person name="Groussin M."/>
            <person name="Gibbons S.M."/>
            <person name="Avila-Pacheco J."/>
            <person name="Jiang X."/>
            <person name="Kearney S.M."/>
            <person name="Perrotta A.R."/>
            <person name="Berdy B."/>
            <person name="Zhao S."/>
            <person name="Lieberman T.D."/>
            <person name="Swanson P.K."/>
            <person name="Smith M."/>
            <person name="Roesemann S."/>
            <person name="Alexander J.E."/>
            <person name="Rich S.A."/>
            <person name="Livny J."/>
            <person name="Vlamakis H."/>
            <person name="Clish C."/>
            <person name="Bullock K."/>
            <person name="Deik A."/>
            <person name="Scott J."/>
            <person name="Pierce K.A."/>
            <person name="Xavier R.J."/>
            <person name="Alm E.J."/>
        </authorList>
    </citation>
    <scope>NUCLEOTIDE SEQUENCE [LARGE SCALE GENOMIC DNA]</scope>
    <source>
        <strain evidence="7 9">BIOML-A4</strain>
        <strain evidence="8 10">BIOML-A5</strain>
    </source>
</reference>
<dbReference type="Gene3D" id="3.40.50.300">
    <property type="entry name" value="P-loop containing nucleotide triphosphate hydrolases"/>
    <property type="match status" value="1"/>
</dbReference>
<feature type="domain" description="PRD" evidence="6">
    <location>
        <begin position="804"/>
        <end position="910"/>
    </location>
</feature>
<dbReference type="PROSITE" id="PS50045">
    <property type="entry name" value="SIGMA54_INTERACT_4"/>
    <property type="match status" value="1"/>
</dbReference>
<feature type="domain" description="Sigma-54 factor interaction" evidence="4">
    <location>
        <begin position="108"/>
        <end position="335"/>
    </location>
</feature>
<evidence type="ECO:0000313" key="10">
    <source>
        <dbReference type="Proteomes" id="UP000480929"/>
    </source>
</evidence>
<dbReference type="GO" id="GO:0016020">
    <property type="term" value="C:membrane"/>
    <property type="evidence" value="ECO:0007669"/>
    <property type="project" value="InterPro"/>
</dbReference>
<dbReference type="SUPFAM" id="SSF53062">
    <property type="entry name" value="PTS system fructose IIA component-like"/>
    <property type="match status" value="1"/>
</dbReference>
<dbReference type="Pfam" id="PF00158">
    <property type="entry name" value="Sigma54_activat"/>
    <property type="match status" value="1"/>
</dbReference>
<keyword evidence="1" id="KW-0808">Transferase</keyword>
<evidence type="ECO:0000256" key="3">
    <source>
        <dbReference type="ARBA" id="ARBA00022840"/>
    </source>
</evidence>
<evidence type="ECO:0000256" key="1">
    <source>
        <dbReference type="ARBA" id="ARBA00022679"/>
    </source>
</evidence>
<dbReference type="InterPro" id="IPR004701">
    <property type="entry name" value="PTS_EIIA_man-typ"/>
</dbReference>
<dbReference type="CDD" id="cd00009">
    <property type="entry name" value="AAA"/>
    <property type="match status" value="1"/>
</dbReference>
<dbReference type="InterPro" id="IPR002078">
    <property type="entry name" value="Sigma_54_int"/>
</dbReference>
<dbReference type="PANTHER" id="PTHR32071:SF38">
    <property type="entry name" value="PSP OPERON TRANSCRIPTIONAL ACTIVATOR"/>
    <property type="match status" value="1"/>
</dbReference>
<dbReference type="GO" id="GO:0005524">
    <property type="term" value="F:ATP binding"/>
    <property type="evidence" value="ECO:0007669"/>
    <property type="project" value="UniProtKB-KW"/>
</dbReference>
<dbReference type="GO" id="GO:0006355">
    <property type="term" value="P:regulation of DNA-templated transcription"/>
    <property type="evidence" value="ECO:0007669"/>
    <property type="project" value="InterPro"/>
</dbReference>
<dbReference type="InterPro" id="IPR036634">
    <property type="entry name" value="PRD_sf"/>
</dbReference>
<dbReference type="OrthoDB" id="9765164at2"/>
<dbReference type="InterPro" id="IPR011608">
    <property type="entry name" value="PRD"/>
</dbReference>
<dbReference type="GO" id="GO:0016740">
    <property type="term" value="F:transferase activity"/>
    <property type="evidence" value="ECO:0007669"/>
    <property type="project" value="UniProtKB-KW"/>
</dbReference>
<dbReference type="Proteomes" id="UP000433575">
    <property type="component" value="Unassembled WGS sequence"/>
</dbReference>